<evidence type="ECO:0000256" key="1">
    <source>
        <dbReference type="ARBA" id="ARBA00005056"/>
    </source>
</evidence>
<dbReference type="AlphaFoldDB" id="A0A1M6A0F5"/>
<evidence type="ECO:0000256" key="10">
    <source>
        <dbReference type="PIRSR" id="PIRSR036497-1"/>
    </source>
</evidence>
<sequence length="337" mass="36379">MNLALLGFGGVGKSFIKLLVDKNDELIDQGLNINVVAILNSKGGVYSSDGIDLQKLCGLNDLREHSLWNKDLDYREVLNSNCVDLMVELTHTNKETGEPGLSHIRYALDNRINVVTGNKGPILLAYSDLKERALKSGVSMGLGCTTGGALPSLNSGLIELAGSKILSIEGILNGTSNFILDEMESKSISFNEALELAKNLGIAEADPSLDIEGWDTAIKMTIMANVIMNKNISLKDINVEGITHLKKEDIEKAKKNGSKYKLVGLISNIDNNVSIEVKPRLVEKNNVLASINGKNKGLRFKTDTLGELVVMGGASGTINAAASILRDIINIHKGYKY</sequence>
<evidence type="ECO:0000256" key="6">
    <source>
        <dbReference type="ARBA" id="ARBA00022697"/>
    </source>
</evidence>
<dbReference type="EMBL" id="FQXU01000012">
    <property type="protein sequence ID" value="SHI29930.1"/>
    <property type="molecule type" value="Genomic_DNA"/>
</dbReference>
<dbReference type="PANTHER" id="PTHR43331">
    <property type="entry name" value="HOMOSERINE DEHYDROGENASE"/>
    <property type="match status" value="1"/>
</dbReference>
<dbReference type="RefSeq" id="WP_073021681.1">
    <property type="nucleotide sequence ID" value="NZ_FQXU01000012.1"/>
</dbReference>
<dbReference type="Gene3D" id="3.40.50.720">
    <property type="entry name" value="NAD(P)-binding Rossmann-like Domain"/>
    <property type="match status" value="1"/>
</dbReference>
<keyword evidence="6 12" id="KW-0791">Threonine biosynthesis</keyword>
<dbReference type="NCBIfam" id="NF004976">
    <property type="entry name" value="PRK06349.1"/>
    <property type="match status" value="1"/>
</dbReference>
<dbReference type="GO" id="GO:0009088">
    <property type="term" value="P:threonine biosynthetic process"/>
    <property type="evidence" value="ECO:0007669"/>
    <property type="project" value="UniProtKB-UniPathway"/>
</dbReference>
<feature type="binding site" evidence="11">
    <location>
        <begin position="7"/>
        <end position="12"/>
    </location>
    <ligand>
        <name>NADP(+)</name>
        <dbReference type="ChEBI" id="CHEBI:58349"/>
    </ligand>
</feature>
<name>A0A1M6A0F5_9CLOT</name>
<evidence type="ECO:0000256" key="9">
    <source>
        <dbReference type="ARBA" id="ARBA00048841"/>
    </source>
</evidence>
<evidence type="ECO:0000256" key="2">
    <source>
        <dbReference type="ARBA" id="ARBA00005062"/>
    </source>
</evidence>
<dbReference type="UniPathway" id="UPA00051">
    <property type="reaction ID" value="UER00465"/>
</dbReference>
<organism evidence="15 16">
    <name type="scientific">Clostridium intestinale DSM 6191</name>
    <dbReference type="NCBI Taxonomy" id="1121320"/>
    <lineage>
        <taxon>Bacteria</taxon>
        <taxon>Bacillati</taxon>
        <taxon>Bacillota</taxon>
        <taxon>Clostridia</taxon>
        <taxon>Eubacteriales</taxon>
        <taxon>Clostridiaceae</taxon>
        <taxon>Clostridium</taxon>
    </lineage>
</organism>
<dbReference type="UniPathway" id="UPA00050">
    <property type="reaction ID" value="UER00063"/>
</dbReference>
<evidence type="ECO:0000256" key="12">
    <source>
        <dbReference type="RuleBase" id="RU000579"/>
    </source>
</evidence>
<dbReference type="PROSITE" id="PS01042">
    <property type="entry name" value="HOMOSER_DHGENASE"/>
    <property type="match status" value="1"/>
</dbReference>
<evidence type="ECO:0000256" key="4">
    <source>
        <dbReference type="ARBA" id="ARBA00013213"/>
    </source>
</evidence>
<evidence type="ECO:0000256" key="3">
    <source>
        <dbReference type="ARBA" id="ARBA00006753"/>
    </source>
</evidence>
<comment type="pathway">
    <text evidence="1 12">Amino-acid biosynthesis; L-threonine biosynthesis; L-threonine from L-aspartate: step 3/5.</text>
</comment>
<dbReference type="InterPro" id="IPR019811">
    <property type="entry name" value="HDH_CS"/>
</dbReference>
<dbReference type="Gene3D" id="3.30.360.10">
    <property type="entry name" value="Dihydrodipicolinate Reductase, domain 2"/>
    <property type="match status" value="1"/>
</dbReference>
<evidence type="ECO:0000256" key="7">
    <source>
        <dbReference type="ARBA" id="ARBA00023002"/>
    </source>
</evidence>
<feature type="binding site" evidence="11">
    <location>
        <position position="119"/>
    </location>
    <ligand>
        <name>NADPH</name>
        <dbReference type="ChEBI" id="CHEBI:57783"/>
    </ligand>
</feature>
<dbReference type="SUPFAM" id="SSF51735">
    <property type="entry name" value="NAD(P)-binding Rossmann-fold domains"/>
    <property type="match status" value="1"/>
</dbReference>
<evidence type="ECO:0000256" key="13">
    <source>
        <dbReference type="RuleBase" id="RU004171"/>
    </source>
</evidence>
<dbReference type="FunFam" id="3.30.360.10:FF:000005">
    <property type="entry name" value="Homoserine dehydrogenase"/>
    <property type="match status" value="1"/>
</dbReference>
<comment type="catalytic activity">
    <reaction evidence="9">
        <text>L-homoserine + NADP(+) = L-aspartate 4-semialdehyde + NADPH + H(+)</text>
        <dbReference type="Rhea" id="RHEA:15761"/>
        <dbReference type="ChEBI" id="CHEBI:15378"/>
        <dbReference type="ChEBI" id="CHEBI:57476"/>
        <dbReference type="ChEBI" id="CHEBI:57783"/>
        <dbReference type="ChEBI" id="CHEBI:58349"/>
        <dbReference type="ChEBI" id="CHEBI:537519"/>
        <dbReference type="EC" id="1.1.1.3"/>
    </reaction>
    <physiologicalReaction direction="right-to-left" evidence="9">
        <dbReference type="Rhea" id="RHEA:15763"/>
    </physiologicalReaction>
</comment>
<evidence type="ECO:0000313" key="15">
    <source>
        <dbReference type="EMBL" id="SHI29930.1"/>
    </source>
</evidence>
<dbReference type="InterPro" id="IPR036291">
    <property type="entry name" value="NAD(P)-bd_dom_sf"/>
</dbReference>
<dbReference type="GO" id="GO:0009086">
    <property type="term" value="P:methionine biosynthetic process"/>
    <property type="evidence" value="ECO:0007669"/>
    <property type="project" value="UniProtKB-KW"/>
</dbReference>
<dbReference type="GO" id="GO:0004412">
    <property type="term" value="F:homoserine dehydrogenase activity"/>
    <property type="evidence" value="ECO:0007669"/>
    <property type="project" value="UniProtKB-EC"/>
</dbReference>
<keyword evidence="7 12" id="KW-0560">Oxidoreductase</keyword>
<gene>
    <name evidence="15" type="ORF">SAMN02745941_03563</name>
</gene>
<evidence type="ECO:0000256" key="11">
    <source>
        <dbReference type="PIRSR" id="PIRSR036497-2"/>
    </source>
</evidence>
<comment type="pathway">
    <text evidence="2 12">Amino-acid biosynthesis; L-methionine biosynthesis via de novo pathway; L-homoserine from L-aspartate: step 3/3.</text>
</comment>
<dbReference type="InterPro" id="IPR022697">
    <property type="entry name" value="HDH_short"/>
</dbReference>
<protein>
    <recommendedName>
        <fullName evidence="5 12">Homoserine dehydrogenase</fullName>
        <ecNumber evidence="4 12">1.1.1.3</ecNumber>
    </recommendedName>
</protein>
<evidence type="ECO:0000256" key="8">
    <source>
        <dbReference type="ARBA" id="ARBA00023053"/>
    </source>
</evidence>
<reference evidence="15 16" key="1">
    <citation type="submission" date="2016-11" db="EMBL/GenBank/DDBJ databases">
        <authorList>
            <person name="Jaros S."/>
            <person name="Januszkiewicz K."/>
            <person name="Wedrychowicz H."/>
        </authorList>
    </citation>
    <scope>NUCLEOTIDE SEQUENCE [LARGE SCALE GENOMIC DNA]</scope>
    <source>
        <strain evidence="15 16">DSM 6191</strain>
    </source>
</reference>
<evidence type="ECO:0000256" key="5">
    <source>
        <dbReference type="ARBA" id="ARBA00013376"/>
    </source>
</evidence>
<proteinExistence type="inferred from homology"/>
<dbReference type="InterPro" id="IPR001342">
    <property type="entry name" value="HDH_cat"/>
</dbReference>
<dbReference type="PIRSF" id="PIRSF036497">
    <property type="entry name" value="HDH_short"/>
    <property type="match status" value="1"/>
</dbReference>
<feature type="binding site" evidence="11">
    <location>
        <position position="204"/>
    </location>
    <ligand>
        <name>L-homoserine</name>
        <dbReference type="ChEBI" id="CHEBI:57476"/>
    </ligand>
</feature>
<comment type="similarity">
    <text evidence="3 13">Belongs to the homoserine dehydrogenase family.</text>
</comment>
<keyword evidence="11 12" id="KW-0521">NADP</keyword>
<dbReference type="EC" id="1.1.1.3" evidence="4 12"/>
<accession>A0A1M6A0F5</accession>
<dbReference type="Pfam" id="PF00742">
    <property type="entry name" value="Homoserine_dh"/>
    <property type="match status" value="1"/>
</dbReference>
<dbReference type="SUPFAM" id="SSF55347">
    <property type="entry name" value="Glyceraldehyde-3-phosphate dehydrogenase-like, C-terminal domain"/>
    <property type="match status" value="1"/>
</dbReference>
<keyword evidence="8" id="KW-0915">Sodium</keyword>
<dbReference type="PANTHER" id="PTHR43331:SF1">
    <property type="entry name" value="HOMOSERINE DEHYDROGENASE"/>
    <property type="match status" value="1"/>
</dbReference>
<keyword evidence="12" id="KW-0486">Methionine biosynthesis</keyword>
<dbReference type="Proteomes" id="UP000184241">
    <property type="component" value="Unassembled WGS sequence"/>
</dbReference>
<feature type="active site" description="Proton donor" evidence="10">
    <location>
        <position position="219"/>
    </location>
</feature>
<evidence type="ECO:0000259" key="14">
    <source>
        <dbReference type="Pfam" id="PF00742"/>
    </source>
</evidence>
<evidence type="ECO:0000313" key="16">
    <source>
        <dbReference type="Proteomes" id="UP000184241"/>
    </source>
</evidence>
<feature type="domain" description="Homoserine dehydrogenase catalytic" evidence="14">
    <location>
        <begin position="159"/>
        <end position="329"/>
    </location>
</feature>
<keyword evidence="12" id="KW-0028">Amino-acid biosynthesis</keyword>